<reference evidence="3" key="1">
    <citation type="journal article" date="2013" name="Nature">
        <title>Pan genome of the phytoplankton Emiliania underpins its global distribution.</title>
        <authorList>
            <person name="Read B.A."/>
            <person name="Kegel J."/>
            <person name="Klute M.J."/>
            <person name="Kuo A."/>
            <person name="Lefebvre S.C."/>
            <person name="Maumus F."/>
            <person name="Mayer C."/>
            <person name="Miller J."/>
            <person name="Monier A."/>
            <person name="Salamov A."/>
            <person name="Young J."/>
            <person name="Aguilar M."/>
            <person name="Claverie J.M."/>
            <person name="Frickenhaus S."/>
            <person name="Gonzalez K."/>
            <person name="Herman E.K."/>
            <person name="Lin Y.C."/>
            <person name="Napier J."/>
            <person name="Ogata H."/>
            <person name="Sarno A.F."/>
            <person name="Shmutz J."/>
            <person name="Schroeder D."/>
            <person name="de Vargas C."/>
            <person name="Verret F."/>
            <person name="von Dassow P."/>
            <person name="Valentin K."/>
            <person name="Van de Peer Y."/>
            <person name="Wheeler G."/>
            <person name="Dacks J.B."/>
            <person name="Delwiche C.F."/>
            <person name="Dyhrman S.T."/>
            <person name="Glockner G."/>
            <person name="John U."/>
            <person name="Richards T."/>
            <person name="Worden A.Z."/>
            <person name="Zhang X."/>
            <person name="Grigoriev I.V."/>
            <person name="Allen A.E."/>
            <person name="Bidle K."/>
            <person name="Borodovsky M."/>
            <person name="Bowler C."/>
            <person name="Brownlee C."/>
            <person name="Cock J.M."/>
            <person name="Elias M."/>
            <person name="Gladyshev V.N."/>
            <person name="Groth M."/>
            <person name="Guda C."/>
            <person name="Hadaegh A."/>
            <person name="Iglesias-Rodriguez M.D."/>
            <person name="Jenkins J."/>
            <person name="Jones B.M."/>
            <person name="Lawson T."/>
            <person name="Leese F."/>
            <person name="Lindquist E."/>
            <person name="Lobanov A."/>
            <person name="Lomsadze A."/>
            <person name="Malik S.B."/>
            <person name="Marsh M.E."/>
            <person name="Mackinder L."/>
            <person name="Mock T."/>
            <person name="Mueller-Roeber B."/>
            <person name="Pagarete A."/>
            <person name="Parker M."/>
            <person name="Probert I."/>
            <person name="Quesneville H."/>
            <person name="Raines C."/>
            <person name="Rensing S.A."/>
            <person name="Riano-Pachon D.M."/>
            <person name="Richier S."/>
            <person name="Rokitta S."/>
            <person name="Shiraiwa Y."/>
            <person name="Soanes D.M."/>
            <person name="van der Giezen M."/>
            <person name="Wahlund T.M."/>
            <person name="Williams B."/>
            <person name="Wilson W."/>
            <person name="Wolfe G."/>
            <person name="Wurch L.L."/>
        </authorList>
    </citation>
    <scope>NUCLEOTIDE SEQUENCE</scope>
</reference>
<proteinExistence type="predicted"/>
<dbReference type="RefSeq" id="XP_005769861.1">
    <property type="nucleotide sequence ID" value="XM_005769804.1"/>
</dbReference>
<dbReference type="AlphaFoldDB" id="A0A0D3J1P7"/>
<dbReference type="EnsemblProtists" id="EOD17432">
    <property type="protein sequence ID" value="EOD17432"/>
    <property type="gene ID" value="EMIHUDRAFT_210142"/>
</dbReference>
<feature type="region of interest" description="Disordered" evidence="1">
    <location>
        <begin position="51"/>
        <end position="88"/>
    </location>
</feature>
<dbReference type="KEGG" id="ehx:EMIHUDRAFT_210142"/>
<dbReference type="HOGENOM" id="CLU_837917_0_0_1"/>
<dbReference type="GeneID" id="17263582"/>
<reference evidence="2" key="2">
    <citation type="submission" date="2024-10" db="UniProtKB">
        <authorList>
            <consortium name="EnsemblProtists"/>
        </authorList>
    </citation>
    <scope>IDENTIFICATION</scope>
</reference>
<name>A0A0D3J1P7_EMIH1</name>
<feature type="region of interest" description="Disordered" evidence="1">
    <location>
        <begin position="142"/>
        <end position="177"/>
    </location>
</feature>
<keyword evidence="3" id="KW-1185">Reference proteome</keyword>
<protein>
    <submittedName>
        <fullName evidence="2">Uncharacterized protein</fullName>
    </submittedName>
</protein>
<evidence type="ECO:0000313" key="3">
    <source>
        <dbReference type="Proteomes" id="UP000013827"/>
    </source>
</evidence>
<accession>A0A0D3J1P7</accession>
<sequence length="332" mass="34772">MGQGEWDADTEADAPRAQLLLAMIARRISLVSYTAAWEGLRGMASYGPAPPLDGAKGEEALRGIGRGADPSGVGPPPAGSPTGGLLPWQHARHVAGGAAAVPDAALEPAAAEELGRLRLQMKLREAHSEGVEKLRERVEALEASAAESEAAPGAAPLGNEEPAESSADARSKADAASAAAEERRVALDELTEEHEELLICLAEQDALAQALRSQLATERGAPLPATPATAALEASTPEALFDAFTQSNRVCRTDEKNKGNFDELWGIERGTWGATTVCLYTLGCTGFEYAVEGKASRCKLFKAPILSTLPVGGASCYKKASKTELGPHKKRL</sequence>
<feature type="compositionally biased region" description="Low complexity" evidence="1">
    <location>
        <begin position="142"/>
        <end position="166"/>
    </location>
</feature>
<evidence type="ECO:0000256" key="1">
    <source>
        <dbReference type="SAM" id="MobiDB-lite"/>
    </source>
</evidence>
<evidence type="ECO:0000313" key="2">
    <source>
        <dbReference type="EnsemblProtists" id="EOD17432"/>
    </source>
</evidence>
<organism evidence="2 3">
    <name type="scientific">Emiliania huxleyi (strain CCMP1516)</name>
    <dbReference type="NCBI Taxonomy" id="280463"/>
    <lineage>
        <taxon>Eukaryota</taxon>
        <taxon>Haptista</taxon>
        <taxon>Haptophyta</taxon>
        <taxon>Prymnesiophyceae</taxon>
        <taxon>Isochrysidales</taxon>
        <taxon>Noelaerhabdaceae</taxon>
        <taxon>Emiliania</taxon>
    </lineage>
</organism>
<dbReference type="PaxDb" id="2903-EOD17432"/>
<dbReference type="Proteomes" id="UP000013827">
    <property type="component" value="Unassembled WGS sequence"/>
</dbReference>